<evidence type="ECO:0000256" key="5">
    <source>
        <dbReference type="SAM" id="Phobius"/>
    </source>
</evidence>
<keyword evidence="8" id="KW-0378">Hydrolase</keyword>
<name>A0A0C1RDX2_9CYAN</name>
<evidence type="ECO:0000256" key="3">
    <source>
        <dbReference type="ARBA" id="ARBA00022989"/>
    </source>
</evidence>
<dbReference type="Proteomes" id="UP000029738">
    <property type="component" value="Unassembled WGS sequence"/>
</dbReference>
<dbReference type="SUPFAM" id="SSF141322">
    <property type="entry name" value="NfeD domain-like"/>
    <property type="match status" value="1"/>
</dbReference>
<dbReference type="AlphaFoldDB" id="A0A0C1RDX2"/>
<feature type="transmembrane region" description="Helical" evidence="5">
    <location>
        <begin position="7"/>
        <end position="37"/>
    </location>
</feature>
<dbReference type="STRING" id="1479485.DA73_0217855"/>
<keyword evidence="8" id="KW-0645">Protease</keyword>
<dbReference type="InterPro" id="IPR002810">
    <property type="entry name" value="NfeD-like_C"/>
</dbReference>
<keyword evidence="3 5" id="KW-1133">Transmembrane helix</keyword>
<dbReference type="PANTHER" id="PTHR33507">
    <property type="entry name" value="INNER MEMBRANE PROTEIN YBBJ"/>
    <property type="match status" value="1"/>
</dbReference>
<evidence type="ECO:0000256" key="2">
    <source>
        <dbReference type="ARBA" id="ARBA00022692"/>
    </source>
</evidence>
<dbReference type="Gene3D" id="2.40.50.140">
    <property type="entry name" value="Nucleic acid-binding proteins"/>
    <property type="match status" value="1"/>
</dbReference>
<reference evidence="8" key="1">
    <citation type="journal article" date="2015" name="Genome Announc.">
        <title>Draft Genome Sequence of Tolypothrix boutellei Strain VB521301.</title>
        <authorList>
            <person name="Chandrababunaidu M.M."/>
            <person name="Singh D."/>
            <person name="Sen D."/>
            <person name="Bhan S."/>
            <person name="Das S."/>
            <person name="Gupta A."/>
            <person name="Adhikary S.P."/>
            <person name="Tripathy S."/>
        </authorList>
    </citation>
    <scope>NUCLEOTIDE SEQUENCE</scope>
    <source>
        <strain evidence="8">VB521301</strain>
    </source>
</reference>
<proteinExistence type="predicted"/>
<dbReference type="InterPro" id="IPR052165">
    <property type="entry name" value="Membrane_assoc_protease"/>
</dbReference>
<gene>
    <name evidence="8" type="ORF">DA73_0217855</name>
    <name evidence="7" type="ORF">DA73_0400013620</name>
</gene>
<protein>
    <submittedName>
        <fullName evidence="8">Membrane protein implicated in regulation of membrane protease activity</fullName>
    </submittedName>
    <submittedName>
        <fullName evidence="7">NfeD family protein</fullName>
    </submittedName>
</protein>
<organism evidence="8">
    <name type="scientific">Tolypothrix bouteillei VB521301</name>
    <dbReference type="NCBI Taxonomy" id="1479485"/>
    <lineage>
        <taxon>Bacteria</taxon>
        <taxon>Bacillati</taxon>
        <taxon>Cyanobacteriota</taxon>
        <taxon>Cyanophyceae</taxon>
        <taxon>Nostocales</taxon>
        <taxon>Tolypothrichaceae</taxon>
        <taxon>Tolypothrix</taxon>
    </lineage>
</organism>
<feature type="domain" description="NfeD-like C-terminal" evidence="6">
    <location>
        <begin position="88"/>
        <end position="138"/>
    </location>
</feature>
<comment type="caution">
    <text evidence="8">The sequence shown here is derived from an EMBL/GenBank/DDBJ whole genome shotgun (WGS) entry which is preliminary data.</text>
</comment>
<dbReference type="GO" id="GO:0008233">
    <property type="term" value="F:peptidase activity"/>
    <property type="evidence" value="ECO:0007669"/>
    <property type="project" value="UniProtKB-KW"/>
</dbReference>
<reference evidence="7" key="2">
    <citation type="submission" date="2019-11" db="EMBL/GenBank/DDBJ databases">
        <title>Improved Assembly of Tolypothrix boutellei genome.</title>
        <authorList>
            <person name="Sarangi A.N."/>
            <person name="Mukherjee M."/>
            <person name="Ghosh S."/>
            <person name="Singh D."/>
            <person name="Das A."/>
            <person name="Kant S."/>
            <person name="Prusty A."/>
            <person name="Tripathy S."/>
        </authorList>
    </citation>
    <scope>NUCLEOTIDE SEQUENCE</scope>
    <source>
        <strain evidence="7">VB521301</strain>
    </source>
</reference>
<evidence type="ECO:0000313" key="8">
    <source>
        <dbReference type="EMBL" id="KIE10425.1"/>
    </source>
</evidence>
<sequence>MPSTTLIWLLAGALLCLTELFVPTAFVAFLMGISAFVVALLSQVILHKLWLQAVVWLLLSTSFVLLSRRFVTPSRRKSKIQQAIVAETLTEIPAGKTGRVLYEGNSWRARCDDEKLSVAANQRVYVTRREGTTLYVMPENILHS</sequence>
<dbReference type="GO" id="GO:0006508">
    <property type="term" value="P:proteolysis"/>
    <property type="evidence" value="ECO:0007669"/>
    <property type="project" value="UniProtKB-KW"/>
</dbReference>
<dbReference type="EMBL" id="JHEG02000048">
    <property type="protein sequence ID" value="KIE10425.1"/>
    <property type="molecule type" value="Genomic_DNA"/>
</dbReference>
<dbReference type="InterPro" id="IPR012340">
    <property type="entry name" value="NA-bd_OB-fold"/>
</dbReference>
<dbReference type="RefSeq" id="WP_038072659.1">
    <property type="nucleotide sequence ID" value="NZ_JHEG04000001.1"/>
</dbReference>
<feature type="transmembrane region" description="Helical" evidence="5">
    <location>
        <begin position="49"/>
        <end position="71"/>
    </location>
</feature>
<dbReference type="EMBL" id="JHEG04000001">
    <property type="protein sequence ID" value="KAF3886400.1"/>
    <property type="molecule type" value="Genomic_DNA"/>
</dbReference>
<evidence type="ECO:0000259" key="6">
    <source>
        <dbReference type="Pfam" id="PF01957"/>
    </source>
</evidence>
<keyword evidence="4 5" id="KW-0472">Membrane</keyword>
<evidence type="ECO:0000256" key="4">
    <source>
        <dbReference type="ARBA" id="ARBA00023136"/>
    </source>
</evidence>
<dbReference type="OrthoDB" id="425662at2"/>
<evidence type="ECO:0000313" key="7">
    <source>
        <dbReference type="EMBL" id="KAF3886400.1"/>
    </source>
</evidence>
<accession>A0A0C1RDX2</accession>
<evidence type="ECO:0000256" key="1">
    <source>
        <dbReference type="ARBA" id="ARBA00004141"/>
    </source>
</evidence>
<dbReference type="Pfam" id="PF01957">
    <property type="entry name" value="NfeD"/>
    <property type="match status" value="1"/>
</dbReference>
<keyword evidence="9" id="KW-1185">Reference proteome</keyword>
<dbReference type="PANTHER" id="PTHR33507:SF3">
    <property type="entry name" value="INNER MEMBRANE PROTEIN YBBJ"/>
    <property type="match status" value="1"/>
</dbReference>
<keyword evidence="2 5" id="KW-0812">Transmembrane</keyword>
<comment type="subcellular location">
    <subcellularLocation>
        <location evidence="1">Membrane</location>
        <topology evidence="1">Multi-pass membrane protein</topology>
    </subcellularLocation>
</comment>
<evidence type="ECO:0000313" key="9">
    <source>
        <dbReference type="Proteomes" id="UP000029738"/>
    </source>
</evidence>
<dbReference type="GO" id="GO:0005886">
    <property type="term" value="C:plasma membrane"/>
    <property type="evidence" value="ECO:0007669"/>
    <property type="project" value="TreeGrafter"/>
</dbReference>